<evidence type="ECO:0000256" key="2">
    <source>
        <dbReference type="SAM" id="Phobius"/>
    </source>
</evidence>
<keyword evidence="2" id="KW-0812">Transmembrane</keyword>
<gene>
    <name evidence="4" type="ORF">FE240_07635</name>
</gene>
<organism evidence="4 5">
    <name type="scientific">Aeromonas simiae</name>
    <dbReference type="NCBI Taxonomy" id="218936"/>
    <lineage>
        <taxon>Bacteria</taxon>
        <taxon>Pseudomonadati</taxon>
        <taxon>Pseudomonadota</taxon>
        <taxon>Gammaproteobacteria</taxon>
        <taxon>Aeromonadales</taxon>
        <taxon>Aeromonadaceae</taxon>
        <taxon>Aeromonas</taxon>
    </lineage>
</organism>
<feature type="domain" description="TPM" evidence="3">
    <location>
        <begin position="32"/>
        <end position="155"/>
    </location>
</feature>
<dbReference type="InterPro" id="IPR007621">
    <property type="entry name" value="TPM_dom"/>
</dbReference>
<dbReference type="Gene3D" id="3.10.310.50">
    <property type="match status" value="1"/>
</dbReference>
<dbReference type="PANTHER" id="PTHR30373">
    <property type="entry name" value="UPF0603 PROTEIN YGCG"/>
    <property type="match status" value="1"/>
</dbReference>
<evidence type="ECO:0000259" key="3">
    <source>
        <dbReference type="Pfam" id="PF04536"/>
    </source>
</evidence>
<proteinExistence type="predicted"/>
<dbReference type="Proteomes" id="UP000594034">
    <property type="component" value="Chromosome"/>
</dbReference>
<dbReference type="PANTHER" id="PTHR30373:SF2">
    <property type="entry name" value="UPF0603 PROTEIN YGCG"/>
    <property type="match status" value="1"/>
</dbReference>
<reference evidence="4 5" key="1">
    <citation type="submission" date="2019-05" db="EMBL/GenBank/DDBJ databases">
        <title>OXA-830, a novel chromosomally encoded expanded-spectrum class D beta-lactamase in Aeromonas simiae.</title>
        <authorList>
            <person name="Zhou W."/>
            <person name="Chen Q."/>
        </authorList>
    </citation>
    <scope>NUCLEOTIDE SEQUENCE [LARGE SCALE GENOMIC DNA]</scope>
    <source>
        <strain evidence="4 5">A6</strain>
    </source>
</reference>
<evidence type="ECO:0000313" key="5">
    <source>
        <dbReference type="Proteomes" id="UP000594034"/>
    </source>
</evidence>
<dbReference type="AlphaFoldDB" id="A0A5J6WXZ7"/>
<dbReference type="Pfam" id="PF04536">
    <property type="entry name" value="TPM_phosphatase"/>
    <property type="match status" value="1"/>
</dbReference>
<dbReference type="RefSeq" id="WP_193004031.1">
    <property type="nucleotide sequence ID" value="NZ_CP040449.1"/>
</dbReference>
<evidence type="ECO:0000256" key="1">
    <source>
        <dbReference type="SAM" id="MobiDB-lite"/>
    </source>
</evidence>
<name>A0A5J6WXZ7_9GAMM</name>
<sequence length="246" mass="26132">MSAVPRPWWLLLWLWALALQAAPPFPTLSGRVVDEAQLLDPSQRESETRRLAAFEQASGIQLVVVTLPSLQEMPIEEFGYQLGRHWGIGQKGQDNGLLLIIAPSERKVRIEVGYGLEGTLPDAIAANIIQRRILPQFRQGDFASGIDAGVTAIIQALEGQYQPVQSQRDDKDRGFWLFVLMVTIMILLHTFRGGRGGGGGKGGRGGRNGFYVGGGSGLSGGFGGPRSGGFRGGGGSFGGGGASGGW</sequence>
<keyword evidence="2" id="KW-1133">Transmembrane helix</keyword>
<accession>A0A5J6WXZ7</accession>
<dbReference type="KEGG" id="asim:FE240_07635"/>
<keyword evidence="2" id="KW-0472">Membrane</keyword>
<feature type="region of interest" description="Disordered" evidence="1">
    <location>
        <begin position="223"/>
        <end position="246"/>
    </location>
</feature>
<evidence type="ECO:0000313" key="4">
    <source>
        <dbReference type="EMBL" id="QFI54583.1"/>
    </source>
</evidence>
<dbReference type="EMBL" id="CP040449">
    <property type="protein sequence ID" value="QFI54583.1"/>
    <property type="molecule type" value="Genomic_DNA"/>
</dbReference>
<protein>
    <submittedName>
        <fullName evidence="4">TPM domain-containing protein</fullName>
    </submittedName>
</protein>
<keyword evidence="5" id="KW-1185">Reference proteome</keyword>
<feature type="transmembrane region" description="Helical" evidence="2">
    <location>
        <begin position="174"/>
        <end position="191"/>
    </location>
</feature>